<dbReference type="Proteomes" id="UP000189674">
    <property type="component" value="Chromosome"/>
</dbReference>
<dbReference type="KEGG" id="alus:STSP2_03332"/>
<evidence type="ECO:0000313" key="1">
    <source>
        <dbReference type="EMBL" id="AQT70128.1"/>
    </source>
</evidence>
<dbReference type="Pfam" id="PF18845">
    <property type="entry name" value="baeRF_family3"/>
    <property type="match status" value="1"/>
</dbReference>
<dbReference type="InterPro" id="IPR041289">
    <property type="entry name" value="Bact_RF_family3"/>
</dbReference>
<dbReference type="EMBL" id="CP019791">
    <property type="protein sequence ID" value="AQT70128.1"/>
    <property type="molecule type" value="Genomic_DNA"/>
</dbReference>
<reference evidence="2" key="1">
    <citation type="submission" date="2017-02" db="EMBL/GenBank/DDBJ databases">
        <title>Comparative genomics and description of representatives of a novel lineage of planctomycetes thriving in anoxic sediments.</title>
        <authorList>
            <person name="Spring S."/>
            <person name="Bunk B."/>
            <person name="Sproer C."/>
        </authorList>
    </citation>
    <scope>NUCLEOTIDE SEQUENCE [LARGE SCALE GENOMIC DNA]</scope>
    <source>
        <strain evidence="2">ST-NAGAB-D1</strain>
    </source>
</reference>
<protein>
    <submittedName>
        <fullName evidence="1">Uncharacterized protein</fullName>
    </submittedName>
</protein>
<gene>
    <name evidence="1" type="ORF">STSP2_03332</name>
</gene>
<keyword evidence="2" id="KW-1185">Reference proteome</keyword>
<dbReference type="STRING" id="1936003.STSP2_03332"/>
<evidence type="ECO:0000313" key="2">
    <source>
        <dbReference type="Proteomes" id="UP000189674"/>
    </source>
</evidence>
<name>A0A1U9NQX8_9BACT</name>
<dbReference type="AlphaFoldDB" id="A0A1U9NQX8"/>
<dbReference type="OrthoDB" id="4393931at2"/>
<accession>A0A1U9NQX8</accession>
<organism evidence="1 2">
    <name type="scientific">Anaerohalosphaera lusitana</name>
    <dbReference type="NCBI Taxonomy" id="1936003"/>
    <lineage>
        <taxon>Bacteria</taxon>
        <taxon>Pseudomonadati</taxon>
        <taxon>Planctomycetota</taxon>
        <taxon>Phycisphaerae</taxon>
        <taxon>Sedimentisphaerales</taxon>
        <taxon>Anaerohalosphaeraceae</taxon>
        <taxon>Anaerohalosphaera</taxon>
    </lineage>
</organism>
<sequence>MNLTNKDIRKLIQFEGTPCVSIYLPTHISSPDTMEGPIRLKNLFAETKRRLEEISPDLLEKMSKELGRINDMLNDIPFWQFQNHGLAIFMAPSFFEYYQTPISFEEFCYVGESFNVKPLAELLSEQTSAYVLAVNRREVHLYEVAGEKISEKQLRNTMKSIQELTRYDDSEKQLQHHSMPKGKAAGTGTMFHGQGTGSDNKEEKKRAGEFVKKVVEGVERELHADNTPVVLVADSYVAHLIYESNPEFNLQMEHVDENPHYISAADIHKKAKPILDKLANARLSNVVALYKNLTSSQKATDDPAQVIKAAYQGRIDTLLVDTNEYVWGNFDADKQEAVLDEHRQSHDQDLANSSVMHTLMHDGKVYAVSKSEIEHEAPMAAILRY</sequence>
<proteinExistence type="predicted"/>
<dbReference type="RefSeq" id="WP_146663739.1">
    <property type="nucleotide sequence ID" value="NZ_CP019791.1"/>
</dbReference>